<accession>A0A6G6IPB0</accession>
<dbReference type="AlphaFoldDB" id="A0A6G6IPB0"/>
<dbReference type="InterPro" id="IPR009506">
    <property type="entry name" value="YjiS-like"/>
</dbReference>
<evidence type="ECO:0000313" key="5">
    <source>
        <dbReference type="Proteomes" id="UP000608450"/>
    </source>
</evidence>
<dbReference type="GeneID" id="300411903"/>
<proteinExistence type="predicted"/>
<evidence type="ECO:0000259" key="1">
    <source>
        <dbReference type="Pfam" id="PF06568"/>
    </source>
</evidence>
<dbReference type="KEGG" id="pnt:G5B91_00480"/>
<reference evidence="3 4" key="1">
    <citation type="submission" date="2020-02" db="EMBL/GenBank/DDBJ databases">
        <title>Integrative conjugative elements (ICEs) and plasmids drive adaptation of Pseudomonas nitroreducens strain HBP1 to wastewater environment.</title>
        <authorList>
            <person name="Sentchilo V."/>
            <person name="Carraro N."/>
            <person name="Bertelli C."/>
            <person name="van der Meer J.R."/>
        </authorList>
    </citation>
    <scope>NUCLEOTIDE SEQUENCE [LARGE SCALE GENOMIC DNA]</scope>
    <source>
        <strain evidence="3 4">HBP1</strain>
    </source>
</reference>
<dbReference type="RefSeq" id="WP_024763707.1">
    <property type="nucleotide sequence ID" value="NZ_CP049140.1"/>
</dbReference>
<dbReference type="Proteomes" id="UP000501063">
    <property type="component" value="Chromosome"/>
</dbReference>
<dbReference type="Pfam" id="PF06568">
    <property type="entry name" value="YjiS-like"/>
    <property type="match status" value="1"/>
</dbReference>
<dbReference type="EMBL" id="CP049140">
    <property type="protein sequence ID" value="QIE84824.1"/>
    <property type="molecule type" value="Genomic_DNA"/>
</dbReference>
<evidence type="ECO:0000313" key="2">
    <source>
        <dbReference type="EMBL" id="MBG6290086.1"/>
    </source>
</evidence>
<dbReference type="EMBL" id="JADTFC010000064">
    <property type="protein sequence ID" value="MBG6290086.1"/>
    <property type="molecule type" value="Genomic_DNA"/>
</dbReference>
<name>A0A6G6IPB0_PSENT</name>
<evidence type="ECO:0000313" key="3">
    <source>
        <dbReference type="EMBL" id="QIE84824.1"/>
    </source>
</evidence>
<evidence type="ECO:0000313" key="4">
    <source>
        <dbReference type="Proteomes" id="UP000501063"/>
    </source>
</evidence>
<organism evidence="3 4">
    <name type="scientific">Pseudomonas nitroreducens</name>
    <dbReference type="NCBI Taxonomy" id="46680"/>
    <lineage>
        <taxon>Bacteria</taxon>
        <taxon>Pseudomonadati</taxon>
        <taxon>Pseudomonadota</taxon>
        <taxon>Gammaproteobacteria</taxon>
        <taxon>Pseudomonadales</taxon>
        <taxon>Pseudomonadaceae</taxon>
        <taxon>Pseudomonas</taxon>
    </lineage>
</organism>
<keyword evidence="5" id="KW-1185">Reference proteome</keyword>
<feature type="domain" description="YjiS-like" evidence="1">
    <location>
        <begin position="19"/>
        <end position="54"/>
    </location>
</feature>
<gene>
    <name evidence="3" type="ORF">G5B91_00480</name>
    <name evidence="2" type="ORF">I5I61_21740</name>
</gene>
<protein>
    <submittedName>
        <fullName evidence="3">DUF1127 domain-containing protein</fullName>
    </submittedName>
</protein>
<dbReference type="Proteomes" id="UP000608450">
    <property type="component" value="Unassembled WGS sequence"/>
</dbReference>
<reference evidence="2 5" key="2">
    <citation type="submission" date="2020-11" db="EMBL/GenBank/DDBJ databases">
        <title>Enhanced detection system for hospital associated transmission using whole genome sequencing surveillance.</title>
        <authorList>
            <person name="Harrison L.H."/>
            <person name="Van Tyne D."/>
            <person name="Marsh J.W."/>
            <person name="Griffith M.P."/>
            <person name="Snyder D.J."/>
            <person name="Cooper V.S."/>
            <person name="Mustapha M."/>
        </authorList>
    </citation>
    <scope>NUCLEOTIDE SEQUENCE [LARGE SCALE GENOMIC DNA]</scope>
    <source>
        <strain evidence="2 5">PSA00705</strain>
    </source>
</reference>
<sequence>MQSFVSTAHPKPDTPRPGLRHLLRQWHQNARTRRQLAELSSLQLADLGISPSERVREISKPFWR</sequence>